<protein>
    <submittedName>
        <fullName evidence="2">Aminotransferase class I/II-fold pyridoxal phosphate-dependent enzyme</fullName>
    </submittedName>
</protein>
<name>A0ABU3NLR5_9CHLR</name>
<accession>A0ABU3NLR5</accession>
<dbReference type="Gene3D" id="3.90.1150.10">
    <property type="entry name" value="Aspartate Aminotransferase, domain 1"/>
    <property type="match status" value="1"/>
</dbReference>
<evidence type="ECO:0000313" key="3">
    <source>
        <dbReference type="Proteomes" id="UP001254165"/>
    </source>
</evidence>
<organism evidence="2 3">
    <name type="scientific">Thermanaerothrix solaris</name>
    <dbReference type="NCBI Taxonomy" id="3058434"/>
    <lineage>
        <taxon>Bacteria</taxon>
        <taxon>Bacillati</taxon>
        <taxon>Chloroflexota</taxon>
        <taxon>Anaerolineae</taxon>
        <taxon>Anaerolineales</taxon>
        <taxon>Anaerolineaceae</taxon>
        <taxon>Thermanaerothrix</taxon>
    </lineage>
</organism>
<dbReference type="Proteomes" id="UP001254165">
    <property type="component" value="Unassembled WGS sequence"/>
</dbReference>
<gene>
    <name evidence="2" type="ORF">QYE77_05870</name>
</gene>
<dbReference type="InterPro" id="IPR004839">
    <property type="entry name" value="Aminotransferase_I/II_large"/>
</dbReference>
<dbReference type="Pfam" id="PF00155">
    <property type="entry name" value="Aminotran_1_2"/>
    <property type="match status" value="1"/>
</dbReference>
<dbReference type="SUPFAM" id="SSF53383">
    <property type="entry name" value="PLP-dependent transferases"/>
    <property type="match status" value="1"/>
</dbReference>
<keyword evidence="2" id="KW-0808">Transferase</keyword>
<sequence length="375" mass="42260">MKLSPFKLERFFARYEFNVQYVLCASDCETFTVREILALEPEAEARCLDLRLGYTESAGAPSLRQAIAGLYTTISPDEILVHSGAEEAIFAFMVATLKAGDHIIVHAPCYQSLAEVARGLGCQVSFWQADEKQGWALDPRDLQRLIRPYTRAVVINVPHNPTGYLMPREVFEEVHRITQKHGLILFSDEVYRELEYEPTRRLPAACDVNPNAVSLGVMSKAYGLPGLRIGWIATHRPDVLQAMAVVKDYLTICNSAPAEVLAEVALKHREILLERNRDILRQNLAHWTEFFQRHSDQFAWVPPQAGSVAFPRLLEGDVEEFCDALVMKTGVLLAPGSLFEDRGNHFRIGLGRRYVPEALELLESFLQVPKSLPTL</sequence>
<dbReference type="CDD" id="cd00609">
    <property type="entry name" value="AAT_like"/>
    <property type="match status" value="1"/>
</dbReference>
<dbReference type="Gene3D" id="3.40.640.10">
    <property type="entry name" value="Type I PLP-dependent aspartate aminotransferase-like (Major domain)"/>
    <property type="match status" value="1"/>
</dbReference>
<dbReference type="RefSeq" id="WP_315624443.1">
    <property type="nucleotide sequence ID" value="NZ_JAUHMF010000001.1"/>
</dbReference>
<comment type="caution">
    <text evidence="2">The sequence shown here is derived from an EMBL/GenBank/DDBJ whole genome shotgun (WGS) entry which is preliminary data.</text>
</comment>
<dbReference type="PANTHER" id="PTHR43510">
    <property type="entry name" value="AMINOTRANSFERASE FUNCTION, HYPOTHETICAL (EUROFUNG)"/>
    <property type="match status" value="1"/>
</dbReference>
<evidence type="ECO:0000259" key="1">
    <source>
        <dbReference type="Pfam" id="PF00155"/>
    </source>
</evidence>
<dbReference type="GO" id="GO:0008483">
    <property type="term" value="F:transaminase activity"/>
    <property type="evidence" value="ECO:0007669"/>
    <property type="project" value="UniProtKB-KW"/>
</dbReference>
<keyword evidence="3" id="KW-1185">Reference proteome</keyword>
<proteinExistence type="predicted"/>
<evidence type="ECO:0000313" key="2">
    <source>
        <dbReference type="EMBL" id="MDT8897788.1"/>
    </source>
</evidence>
<keyword evidence="2" id="KW-0032">Aminotransferase</keyword>
<reference evidence="2 3" key="1">
    <citation type="submission" date="2023-07" db="EMBL/GenBank/DDBJ databases">
        <title>Novel species of Thermanaerothrix with wide hydrolytic capabilities.</title>
        <authorList>
            <person name="Zayulina K.S."/>
            <person name="Podosokorskaya O.A."/>
            <person name="Elcheninov A.G."/>
        </authorList>
    </citation>
    <scope>NUCLEOTIDE SEQUENCE [LARGE SCALE GENOMIC DNA]</scope>
    <source>
        <strain evidence="2 3">4228-RoL</strain>
    </source>
</reference>
<feature type="domain" description="Aminotransferase class I/classII large" evidence="1">
    <location>
        <begin position="22"/>
        <end position="350"/>
    </location>
</feature>
<dbReference type="InterPro" id="IPR015424">
    <property type="entry name" value="PyrdxlP-dep_Trfase"/>
</dbReference>
<dbReference type="InterPro" id="IPR015422">
    <property type="entry name" value="PyrdxlP-dep_Trfase_small"/>
</dbReference>
<dbReference type="InterPro" id="IPR015421">
    <property type="entry name" value="PyrdxlP-dep_Trfase_major"/>
</dbReference>
<dbReference type="EMBL" id="JAUHMF010000001">
    <property type="protein sequence ID" value="MDT8897788.1"/>
    <property type="molecule type" value="Genomic_DNA"/>
</dbReference>
<dbReference type="PANTHER" id="PTHR43510:SF1">
    <property type="entry name" value="AMINOTRANSFERASE FUNCTION, HYPOTHETICAL (EUROFUNG)"/>
    <property type="match status" value="1"/>
</dbReference>